<evidence type="ECO:0000256" key="6">
    <source>
        <dbReference type="ARBA" id="ARBA00023229"/>
    </source>
</evidence>
<comment type="cofactor">
    <cofactor evidence="1">
        <name>Mg(2+)</name>
        <dbReference type="ChEBI" id="CHEBI:18420"/>
    </cofactor>
</comment>
<dbReference type="SUPFAM" id="SSF48576">
    <property type="entry name" value="Terpenoid synthases"/>
    <property type="match status" value="1"/>
</dbReference>
<dbReference type="Gene3D" id="1.10.600.10">
    <property type="entry name" value="Farnesyl Diphosphate Synthase"/>
    <property type="match status" value="1"/>
</dbReference>
<evidence type="ECO:0000256" key="1">
    <source>
        <dbReference type="ARBA" id="ARBA00001946"/>
    </source>
</evidence>
<reference evidence="7" key="2">
    <citation type="submission" date="2015-03" db="UniProtKB">
        <authorList>
            <consortium name="EnsemblPlants"/>
        </authorList>
    </citation>
    <scope>IDENTIFICATION</scope>
</reference>
<dbReference type="InterPro" id="IPR000092">
    <property type="entry name" value="Polyprenyl_synt"/>
</dbReference>
<dbReference type="EnsemblPlants" id="Bo4g182770.1">
    <property type="protein sequence ID" value="Bo4g182770.1"/>
    <property type="gene ID" value="Bo4g182770"/>
</dbReference>
<dbReference type="HOGENOM" id="CLU_2088189_0_0_1"/>
<comment type="similarity">
    <text evidence="2">Belongs to the FPP/GGPP synthase family.</text>
</comment>
<dbReference type="eggNOG" id="KOG0776">
    <property type="taxonomic scope" value="Eukaryota"/>
</dbReference>
<dbReference type="GO" id="GO:0004659">
    <property type="term" value="F:prenyltransferase activity"/>
    <property type="evidence" value="ECO:0007669"/>
    <property type="project" value="InterPro"/>
</dbReference>
<keyword evidence="6" id="KW-0414">Isoprene biosynthesis</keyword>
<dbReference type="InterPro" id="IPR008949">
    <property type="entry name" value="Isoprenoid_synthase_dom_sf"/>
</dbReference>
<reference evidence="7 8" key="1">
    <citation type="journal article" date="2014" name="Genome Biol.">
        <title>Transcriptome and methylome profiling reveals relics of genome dominance in the mesopolyploid Brassica oleracea.</title>
        <authorList>
            <person name="Parkin I.A."/>
            <person name="Koh C."/>
            <person name="Tang H."/>
            <person name="Robinson S.J."/>
            <person name="Kagale S."/>
            <person name="Clarke W.E."/>
            <person name="Town C.D."/>
            <person name="Nixon J."/>
            <person name="Krishnakumar V."/>
            <person name="Bidwell S.L."/>
            <person name="Denoeud F."/>
            <person name="Belcram H."/>
            <person name="Links M.G."/>
            <person name="Just J."/>
            <person name="Clarke C."/>
            <person name="Bender T."/>
            <person name="Huebert T."/>
            <person name="Mason A.S."/>
            <person name="Pires J.C."/>
            <person name="Barker G."/>
            <person name="Moore J."/>
            <person name="Walley P.G."/>
            <person name="Manoli S."/>
            <person name="Batley J."/>
            <person name="Edwards D."/>
            <person name="Nelson M.N."/>
            <person name="Wang X."/>
            <person name="Paterson A.H."/>
            <person name="King G."/>
            <person name="Bancroft I."/>
            <person name="Chalhoub B."/>
            <person name="Sharpe A.G."/>
        </authorList>
    </citation>
    <scope>NUCLEOTIDE SEQUENCE</scope>
    <source>
        <strain evidence="7 8">cv. TO1000</strain>
    </source>
</reference>
<keyword evidence="3" id="KW-0808">Transferase</keyword>
<evidence type="ECO:0000256" key="5">
    <source>
        <dbReference type="ARBA" id="ARBA00022842"/>
    </source>
</evidence>
<dbReference type="AlphaFoldDB" id="A0A0D3C459"/>
<dbReference type="PANTHER" id="PTHR12001:SF69">
    <property type="entry name" value="ALL TRANS-POLYPRENYL-DIPHOSPHATE SYNTHASE PDSS1"/>
    <property type="match status" value="1"/>
</dbReference>
<dbReference type="InterPro" id="IPR033749">
    <property type="entry name" value="Polyprenyl_synt_CS"/>
</dbReference>
<dbReference type="PANTHER" id="PTHR12001">
    <property type="entry name" value="GERANYLGERANYL PYROPHOSPHATE SYNTHASE"/>
    <property type="match status" value="1"/>
</dbReference>
<keyword evidence="8" id="KW-1185">Reference proteome</keyword>
<keyword evidence="5" id="KW-0460">Magnesium</keyword>
<keyword evidence="4" id="KW-0479">Metal-binding</keyword>
<dbReference type="Pfam" id="PF00348">
    <property type="entry name" value="polyprenyl_synt"/>
    <property type="match status" value="1"/>
</dbReference>
<organism evidence="7 8">
    <name type="scientific">Brassica oleracea var. oleracea</name>
    <dbReference type="NCBI Taxonomy" id="109376"/>
    <lineage>
        <taxon>Eukaryota</taxon>
        <taxon>Viridiplantae</taxon>
        <taxon>Streptophyta</taxon>
        <taxon>Embryophyta</taxon>
        <taxon>Tracheophyta</taxon>
        <taxon>Spermatophyta</taxon>
        <taxon>Magnoliopsida</taxon>
        <taxon>eudicotyledons</taxon>
        <taxon>Gunneridae</taxon>
        <taxon>Pentapetalae</taxon>
        <taxon>rosids</taxon>
        <taxon>malvids</taxon>
        <taxon>Brassicales</taxon>
        <taxon>Brassicaceae</taxon>
        <taxon>Brassiceae</taxon>
        <taxon>Brassica</taxon>
    </lineage>
</organism>
<dbReference type="OMA" id="TIMEYYM"/>
<dbReference type="GO" id="GO:0008299">
    <property type="term" value="P:isoprenoid biosynthetic process"/>
    <property type="evidence" value="ECO:0007669"/>
    <property type="project" value="UniProtKB-KW"/>
</dbReference>
<protein>
    <submittedName>
        <fullName evidence="7">Uncharacterized protein</fullName>
    </submittedName>
</protein>
<dbReference type="Gramene" id="Bo4g182770.1">
    <property type="protein sequence ID" value="Bo4g182770.1"/>
    <property type="gene ID" value="Bo4g182770"/>
</dbReference>
<evidence type="ECO:0000256" key="4">
    <source>
        <dbReference type="ARBA" id="ARBA00022723"/>
    </source>
</evidence>
<dbReference type="GO" id="GO:1990234">
    <property type="term" value="C:transferase complex"/>
    <property type="evidence" value="ECO:0007669"/>
    <property type="project" value="TreeGrafter"/>
</dbReference>
<dbReference type="PROSITE" id="PS00444">
    <property type="entry name" value="POLYPRENYL_SYNTHASE_2"/>
    <property type="match status" value="1"/>
</dbReference>
<sequence length="117" mass="12660">MDDADTRRGIGSLNFVMANKVVSLLATVVEHLVTGETMQMTSTTDQRHSMDYYMQETYYKTASLISNSCKAIALLAGQSAEVSMLAFEYGKNLGLAFQLIDDVLDFTGTSASLGKGS</sequence>
<dbReference type="STRING" id="109376.A0A0D3C459"/>
<evidence type="ECO:0000313" key="7">
    <source>
        <dbReference type="EnsemblPlants" id="Bo4g182770.1"/>
    </source>
</evidence>
<name>A0A0D3C459_BRAOL</name>
<evidence type="ECO:0000256" key="2">
    <source>
        <dbReference type="ARBA" id="ARBA00006706"/>
    </source>
</evidence>
<evidence type="ECO:0000256" key="3">
    <source>
        <dbReference type="ARBA" id="ARBA00022679"/>
    </source>
</evidence>
<dbReference type="GO" id="GO:0046872">
    <property type="term" value="F:metal ion binding"/>
    <property type="evidence" value="ECO:0007669"/>
    <property type="project" value="UniProtKB-KW"/>
</dbReference>
<dbReference type="Proteomes" id="UP000032141">
    <property type="component" value="Chromosome C4"/>
</dbReference>
<dbReference type="GO" id="GO:0006744">
    <property type="term" value="P:ubiquinone biosynthetic process"/>
    <property type="evidence" value="ECO:0007669"/>
    <property type="project" value="TreeGrafter"/>
</dbReference>
<proteinExistence type="inferred from homology"/>
<evidence type="ECO:0000313" key="8">
    <source>
        <dbReference type="Proteomes" id="UP000032141"/>
    </source>
</evidence>
<accession>A0A0D3C459</accession>